<keyword evidence="4" id="KW-1185">Reference proteome</keyword>
<reference evidence="3" key="1">
    <citation type="submission" date="2020-08" db="EMBL/GenBank/DDBJ databases">
        <title>Pontibacter sp. SD6 16S ribosomal RNA gene Genome sequencing and assembly.</title>
        <authorList>
            <person name="Kang M."/>
        </authorList>
    </citation>
    <scope>NUCLEOTIDE SEQUENCE</scope>
    <source>
        <strain evidence="3">SD6</strain>
    </source>
</reference>
<organism evidence="3 4">
    <name type="scientific">Pontibacter cellulosilyticus</name>
    <dbReference type="NCBI Taxonomy" id="1720253"/>
    <lineage>
        <taxon>Bacteria</taxon>
        <taxon>Pseudomonadati</taxon>
        <taxon>Bacteroidota</taxon>
        <taxon>Cytophagia</taxon>
        <taxon>Cytophagales</taxon>
        <taxon>Hymenobacteraceae</taxon>
        <taxon>Pontibacter</taxon>
    </lineage>
</organism>
<evidence type="ECO:0000256" key="1">
    <source>
        <dbReference type="SAM" id="MobiDB-lite"/>
    </source>
</evidence>
<gene>
    <name evidence="3" type="ORF">H8S84_18345</name>
</gene>
<protein>
    <submittedName>
        <fullName evidence="3">Uncharacterized protein</fullName>
    </submittedName>
</protein>
<keyword evidence="2" id="KW-0732">Signal</keyword>
<dbReference type="PROSITE" id="PS51257">
    <property type="entry name" value="PROKAR_LIPOPROTEIN"/>
    <property type="match status" value="1"/>
</dbReference>
<feature type="signal peptide" evidence="2">
    <location>
        <begin position="1"/>
        <end position="18"/>
    </location>
</feature>
<dbReference type="EMBL" id="JACRVF010000006">
    <property type="protein sequence ID" value="MBC5994812.1"/>
    <property type="molecule type" value="Genomic_DNA"/>
</dbReference>
<feature type="chain" id="PRO_5037816858" evidence="2">
    <location>
        <begin position="19"/>
        <end position="76"/>
    </location>
</feature>
<sequence length="76" mass="8019">MKKTYAFILAGTLMAATALTGCGTENTTGVDTVTTENEVDGRLNNEMEGDTTNENISPLDTSETQNTTVPTNSNSN</sequence>
<accession>A0A923NAH3</accession>
<feature type="region of interest" description="Disordered" evidence="1">
    <location>
        <begin position="43"/>
        <end position="76"/>
    </location>
</feature>
<evidence type="ECO:0000313" key="4">
    <source>
        <dbReference type="Proteomes" id="UP000603640"/>
    </source>
</evidence>
<proteinExistence type="predicted"/>
<name>A0A923NAH3_9BACT</name>
<feature type="compositionally biased region" description="Polar residues" evidence="1">
    <location>
        <begin position="50"/>
        <end position="76"/>
    </location>
</feature>
<dbReference type="RefSeq" id="WP_187068841.1">
    <property type="nucleotide sequence ID" value="NZ_JACRVF010000006.1"/>
</dbReference>
<dbReference type="AlphaFoldDB" id="A0A923NAH3"/>
<evidence type="ECO:0000313" key="3">
    <source>
        <dbReference type="EMBL" id="MBC5994812.1"/>
    </source>
</evidence>
<dbReference type="Proteomes" id="UP000603640">
    <property type="component" value="Unassembled WGS sequence"/>
</dbReference>
<evidence type="ECO:0000256" key="2">
    <source>
        <dbReference type="SAM" id="SignalP"/>
    </source>
</evidence>
<comment type="caution">
    <text evidence="3">The sequence shown here is derived from an EMBL/GenBank/DDBJ whole genome shotgun (WGS) entry which is preliminary data.</text>
</comment>